<evidence type="ECO:0000313" key="2">
    <source>
        <dbReference type="Proteomes" id="UP000001631"/>
    </source>
</evidence>
<dbReference type="AlphaFoldDB" id="C0NKQ3"/>
<dbReference type="VEuPathDB" id="FungiDB:I7I50_07437"/>
<accession>C0NKQ3</accession>
<protein>
    <submittedName>
        <fullName evidence="1">Uncharacterized protein</fullName>
    </submittedName>
</protein>
<proteinExistence type="predicted"/>
<organism evidence="1 2">
    <name type="scientific">Ajellomyces capsulatus (strain G186AR / H82 / ATCC MYA-2454 / RMSCC 2432)</name>
    <name type="common">Darling's disease fungus</name>
    <name type="synonym">Histoplasma capsulatum</name>
    <dbReference type="NCBI Taxonomy" id="447093"/>
    <lineage>
        <taxon>Eukaryota</taxon>
        <taxon>Fungi</taxon>
        <taxon>Dikarya</taxon>
        <taxon>Ascomycota</taxon>
        <taxon>Pezizomycotina</taxon>
        <taxon>Eurotiomycetes</taxon>
        <taxon>Eurotiomycetidae</taxon>
        <taxon>Onygenales</taxon>
        <taxon>Ajellomycetaceae</taxon>
        <taxon>Histoplasma</taxon>
    </lineage>
</organism>
<gene>
    <name evidence="1" type="ORF">HCBG_03733</name>
</gene>
<evidence type="ECO:0000313" key="1">
    <source>
        <dbReference type="EMBL" id="EEH08444.1"/>
    </source>
</evidence>
<dbReference type="EMBL" id="GG663366">
    <property type="protein sequence ID" value="EEH08444.1"/>
    <property type="molecule type" value="Genomic_DNA"/>
</dbReference>
<reference evidence="1" key="1">
    <citation type="submission" date="2009-02" db="EMBL/GenBank/DDBJ databases">
        <title>The Genome Sequence of Ajellomyces capsulatus strain G186AR.</title>
        <authorList>
            <consortium name="The Broad Institute Genome Sequencing Platform"/>
            <person name="Champion M."/>
            <person name="Cuomo C."/>
            <person name="Ma L.-J."/>
            <person name="Henn M.R."/>
            <person name="Sil A."/>
            <person name="Goldman B."/>
            <person name="Young S.K."/>
            <person name="Kodira C.D."/>
            <person name="Zeng Q."/>
            <person name="Koehrsen M."/>
            <person name="Alvarado L."/>
            <person name="Berlin A."/>
            <person name="Borenstein D."/>
            <person name="Chen Z."/>
            <person name="Engels R."/>
            <person name="Freedman E."/>
            <person name="Gellesch M."/>
            <person name="Goldberg J."/>
            <person name="Griggs A."/>
            <person name="Gujja S."/>
            <person name="Heiman D."/>
            <person name="Hepburn T."/>
            <person name="Howarth C."/>
            <person name="Jen D."/>
            <person name="Larson L."/>
            <person name="Lewis B."/>
            <person name="Mehta T."/>
            <person name="Park D."/>
            <person name="Pearson M."/>
            <person name="Roberts A."/>
            <person name="Saif S."/>
            <person name="Shea T."/>
            <person name="Shenoy N."/>
            <person name="Sisk P."/>
            <person name="Stolte C."/>
            <person name="Sykes S."/>
            <person name="Walk T."/>
            <person name="White J."/>
            <person name="Yandava C."/>
            <person name="Klein B."/>
            <person name="McEwen J.G."/>
            <person name="Puccia R."/>
            <person name="Goldman G.H."/>
            <person name="Felipe M.S."/>
            <person name="Nino-Vega G."/>
            <person name="San-Blas G."/>
            <person name="Taylor J."/>
            <person name="Mendoza L."/>
            <person name="Galagan J."/>
            <person name="Nusbaum C."/>
            <person name="Birren B."/>
        </authorList>
    </citation>
    <scope>NUCLEOTIDE SEQUENCE</scope>
    <source>
        <strain evidence="1">G186AR</strain>
    </source>
</reference>
<dbReference type="InParanoid" id="C0NKQ3"/>
<dbReference type="GeneID" id="69036749"/>
<dbReference type="HOGENOM" id="CLU_093517_0_0_1"/>
<keyword evidence="2" id="KW-1185">Reference proteome</keyword>
<name>C0NKQ3_AJECG</name>
<dbReference type="RefSeq" id="XP_045288925.1">
    <property type="nucleotide sequence ID" value="XM_045430782.1"/>
</dbReference>
<dbReference type="Proteomes" id="UP000001631">
    <property type="component" value="Unassembled WGS sequence"/>
</dbReference>
<sequence>MFDLYSIFYQIVYKHRDIRQQLKLRDIYNPLDQLMKCIFPKFPSTSPQLISYSNLQLPLRSKRATQLQTFTPDFSPYLSLARLHISIRNQALHTIQVETGIFEPRRKFQMAPSYSLSLSKYNGPDNNIVWLPGSVGFVLRITCSGTTTNEDPFKDVGITCNTETKDGAGYVTSLTERWYSIDSSFASTNRRPGEPISVVIALLIEIKEVGTVGISFCVKKRLPDGRFQPLNGSSLVVDRKIRTASLEQVKRETEAELGNM</sequence>